<feature type="transmembrane region" description="Helical" evidence="1">
    <location>
        <begin position="29"/>
        <end position="47"/>
    </location>
</feature>
<keyword evidence="1" id="KW-1133">Transmembrane helix</keyword>
<dbReference type="EMBL" id="QPIZ01000002">
    <property type="protein sequence ID" value="RCW38951.1"/>
    <property type="molecule type" value="Genomic_DNA"/>
</dbReference>
<comment type="caution">
    <text evidence="2">The sequence shown here is derived from an EMBL/GenBank/DDBJ whole genome shotgun (WGS) entry which is preliminary data.</text>
</comment>
<sequence>MFYNSIHWCPVNRWTLLHYVRNDGPLPSLLKNFYVLFLSLNLLILIFKTAKSMLIKGLIILKKAYGR</sequence>
<evidence type="ECO:0000313" key="3">
    <source>
        <dbReference type="Proteomes" id="UP000252733"/>
    </source>
</evidence>
<keyword evidence="1" id="KW-0812">Transmembrane</keyword>
<accession>A0A368VIW5</accession>
<keyword evidence="3" id="KW-1185">Reference proteome</keyword>
<name>A0A368VIW5_9BACT</name>
<evidence type="ECO:0000313" key="2">
    <source>
        <dbReference type="EMBL" id="RCW38951.1"/>
    </source>
</evidence>
<proteinExistence type="predicted"/>
<protein>
    <submittedName>
        <fullName evidence="2">Uncharacterized protein</fullName>
    </submittedName>
</protein>
<evidence type="ECO:0000256" key="1">
    <source>
        <dbReference type="SAM" id="Phobius"/>
    </source>
</evidence>
<dbReference type="AlphaFoldDB" id="A0A368VIW5"/>
<gene>
    <name evidence="2" type="ORF">DFO77_102105</name>
</gene>
<reference evidence="2 3" key="1">
    <citation type="submission" date="2018-07" db="EMBL/GenBank/DDBJ databases">
        <title>Freshwater and sediment microbial communities from various areas in North America, analyzing microbe dynamics in response to fracking.</title>
        <authorList>
            <person name="Lamendella R."/>
        </authorList>
    </citation>
    <scope>NUCLEOTIDE SEQUENCE [LARGE SCALE GENOMIC DNA]</scope>
    <source>
        <strain evidence="2 3">160A</strain>
    </source>
</reference>
<dbReference type="Proteomes" id="UP000252733">
    <property type="component" value="Unassembled WGS sequence"/>
</dbReference>
<keyword evidence="1" id="KW-0472">Membrane</keyword>
<organism evidence="2 3">
    <name type="scientific">Marinilabilia salmonicolor</name>
    <dbReference type="NCBI Taxonomy" id="989"/>
    <lineage>
        <taxon>Bacteria</taxon>
        <taxon>Pseudomonadati</taxon>
        <taxon>Bacteroidota</taxon>
        <taxon>Bacteroidia</taxon>
        <taxon>Marinilabiliales</taxon>
        <taxon>Marinilabiliaceae</taxon>
        <taxon>Marinilabilia</taxon>
    </lineage>
</organism>